<organism evidence="2 3">
    <name type="scientific">Olea europaea subsp. europaea</name>
    <dbReference type="NCBI Taxonomy" id="158383"/>
    <lineage>
        <taxon>Eukaryota</taxon>
        <taxon>Viridiplantae</taxon>
        <taxon>Streptophyta</taxon>
        <taxon>Embryophyta</taxon>
        <taxon>Tracheophyta</taxon>
        <taxon>Spermatophyta</taxon>
        <taxon>Magnoliopsida</taxon>
        <taxon>eudicotyledons</taxon>
        <taxon>Gunneridae</taxon>
        <taxon>Pentapetalae</taxon>
        <taxon>asterids</taxon>
        <taxon>lamiids</taxon>
        <taxon>Lamiales</taxon>
        <taxon>Oleaceae</taxon>
        <taxon>Oleeae</taxon>
        <taxon>Olea</taxon>
    </lineage>
</organism>
<sequence>MVVLRLWDSSNDVCGDGEMVVVSGAVLVMVALLGCGGGGGGGGEGSVSGGSM</sequence>
<keyword evidence="3" id="KW-1185">Reference proteome</keyword>
<keyword evidence="1" id="KW-1133">Transmembrane helix</keyword>
<dbReference type="Proteomes" id="UP000594638">
    <property type="component" value="Unassembled WGS sequence"/>
</dbReference>
<dbReference type="AlphaFoldDB" id="A0A8S0SGE9"/>
<evidence type="ECO:0000313" key="2">
    <source>
        <dbReference type="EMBL" id="CAA2990620.1"/>
    </source>
</evidence>
<gene>
    <name evidence="2" type="ORF">OLEA9_A091495</name>
</gene>
<evidence type="ECO:0000256" key="1">
    <source>
        <dbReference type="SAM" id="Phobius"/>
    </source>
</evidence>
<feature type="transmembrane region" description="Helical" evidence="1">
    <location>
        <begin position="20"/>
        <end position="42"/>
    </location>
</feature>
<dbReference type="EMBL" id="CACTIH010004336">
    <property type="protein sequence ID" value="CAA2990620.1"/>
    <property type="molecule type" value="Genomic_DNA"/>
</dbReference>
<evidence type="ECO:0000313" key="3">
    <source>
        <dbReference type="Proteomes" id="UP000594638"/>
    </source>
</evidence>
<protein>
    <submittedName>
        <fullName evidence="2">Uncharacterized protein</fullName>
    </submittedName>
</protein>
<keyword evidence="1" id="KW-0812">Transmembrane</keyword>
<dbReference type="PROSITE" id="PS51257">
    <property type="entry name" value="PROKAR_LIPOPROTEIN"/>
    <property type="match status" value="1"/>
</dbReference>
<proteinExistence type="predicted"/>
<name>A0A8S0SGE9_OLEEU</name>
<comment type="caution">
    <text evidence="2">The sequence shown here is derived from an EMBL/GenBank/DDBJ whole genome shotgun (WGS) entry which is preliminary data.</text>
</comment>
<dbReference type="Gramene" id="OE9A091495T1">
    <property type="protein sequence ID" value="OE9A091495C1"/>
    <property type="gene ID" value="OE9A091495"/>
</dbReference>
<keyword evidence="1" id="KW-0472">Membrane</keyword>
<accession>A0A8S0SGE9</accession>
<reference evidence="2 3" key="1">
    <citation type="submission" date="2019-12" db="EMBL/GenBank/DDBJ databases">
        <authorList>
            <person name="Alioto T."/>
            <person name="Alioto T."/>
            <person name="Gomez Garrido J."/>
        </authorList>
    </citation>
    <scope>NUCLEOTIDE SEQUENCE [LARGE SCALE GENOMIC DNA]</scope>
</reference>